<proteinExistence type="predicted"/>
<name>X0ZDX3_9ZZZZ</name>
<organism evidence="1">
    <name type="scientific">marine sediment metagenome</name>
    <dbReference type="NCBI Taxonomy" id="412755"/>
    <lineage>
        <taxon>unclassified sequences</taxon>
        <taxon>metagenomes</taxon>
        <taxon>ecological metagenomes</taxon>
    </lineage>
</organism>
<protein>
    <submittedName>
        <fullName evidence="1">Uncharacterized protein</fullName>
    </submittedName>
</protein>
<comment type="caution">
    <text evidence="1">The sequence shown here is derived from an EMBL/GenBank/DDBJ whole genome shotgun (WGS) entry which is preliminary data.</text>
</comment>
<accession>X0ZDX3</accession>
<reference evidence="1" key="1">
    <citation type="journal article" date="2014" name="Front. Microbiol.">
        <title>High frequency of phylogenetically diverse reductive dehalogenase-homologous genes in deep subseafloor sedimentary metagenomes.</title>
        <authorList>
            <person name="Kawai M."/>
            <person name="Futagami T."/>
            <person name="Toyoda A."/>
            <person name="Takaki Y."/>
            <person name="Nishi S."/>
            <person name="Hori S."/>
            <person name="Arai W."/>
            <person name="Tsubouchi T."/>
            <person name="Morono Y."/>
            <person name="Uchiyama I."/>
            <person name="Ito T."/>
            <person name="Fujiyama A."/>
            <person name="Inagaki F."/>
            <person name="Takami H."/>
        </authorList>
    </citation>
    <scope>NUCLEOTIDE SEQUENCE</scope>
    <source>
        <strain evidence="1">Expedition CK06-06</strain>
    </source>
</reference>
<sequence length="55" mass="6546">MMKIQYILCFVILFWSCSSESGEENPGLDKRQYTEERNPVDILVLQRTTFKKEMV</sequence>
<gene>
    <name evidence="1" type="ORF">S01H4_08204</name>
</gene>
<evidence type="ECO:0000313" key="1">
    <source>
        <dbReference type="EMBL" id="GAG67845.1"/>
    </source>
</evidence>
<dbReference type="EMBL" id="BART01002784">
    <property type="protein sequence ID" value="GAG67845.1"/>
    <property type="molecule type" value="Genomic_DNA"/>
</dbReference>
<feature type="non-terminal residue" evidence="1">
    <location>
        <position position="55"/>
    </location>
</feature>
<dbReference type="AlphaFoldDB" id="X0ZDX3"/>